<keyword evidence="2" id="KW-0808">Transferase</keyword>
<dbReference type="EMBL" id="CP023737">
    <property type="protein sequence ID" value="ATQ68097.1"/>
    <property type="molecule type" value="Genomic_DNA"/>
</dbReference>
<name>A0A2D2CZD4_METT3</name>
<dbReference type="InterPro" id="IPR013216">
    <property type="entry name" value="Methyltransf_11"/>
</dbReference>
<proteinExistence type="predicted"/>
<dbReference type="CDD" id="cd02440">
    <property type="entry name" value="AdoMet_MTases"/>
    <property type="match status" value="1"/>
</dbReference>
<evidence type="ECO:0000259" key="1">
    <source>
        <dbReference type="Pfam" id="PF08241"/>
    </source>
</evidence>
<evidence type="ECO:0000313" key="3">
    <source>
        <dbReference type="Proteomes" id="UP000230709"/>
    </source>
</evidence>
<evidence type="ECO:0000313" key="2">
    <source>
        <dbReference type="EMBL" id="ATQ68097.1"/>
    </source>
</evidence>
<keyword evidence="3" id="KW-1185">Reference proteome</keyword>
<protein>
    <submittedName>
        <fullName evidence="2">SAM-dependent methyltransferase</fullName>
    </submittedName>
</protein>
<feature type="domain" description="Methyltransferase type 11" evidence="1">
    <location>
        <begin position="172"/>
        <end position="220"/>
    </location>
</feature>
<gene>
    <name evidence="2" type="ORF">CQW49_09485</name>
</gene>
<sequence>MPLRRKFSRLHDLLSLRMSRYFNADWYLHTYPDVKATGLDPARHYLDHGAAEKRDPSWAFSTAAYLDSHPEVARAGVNPLLHFIRAGGCAGRAEPAPSVRGRAAPLADAPALVDVDATFDRLAGERRPARVLEAGTLQSNPGHATHSHRRFPWVAQRDYVKLDIVAGLDVDVVGDLHALPAHWSGTFDCVLANAVFEHLERPWIAAREIARVLAPGGLFLVSTHQSFPLHAYPSDFFRFSREALRLIFEDAGLVVDAADYKHRCAILPPAAVMPSRQVGAWNATFPSFILVQAAGHRSENG</sequence>
<dbReference type="GO" id="GO:0008757">
    <property type="term" value="F:S-adenosylmethionine-dependent methyltransferase activity"/>
    <property type="evidence" value="ECO:0007669"/>
    <property type="project" value="InterPro"/>
</dbReference>
<accession>A0A2D2CZD4</accession>
<reference evidence="3" key="1">
    <citation type="submission" date="2017-10" db="EMBL/GenBank/DDBJ databases">
        <title>Completed PacBio SMRT sequence of Methylosinus trichosporium OB3b reveals presence of a third large plasmid.</title>
        <authorList>
            <person name="Charles T.C."/>
            <person name="Lynch M.D.J."/>
            <person name="Heil J.R."/>
            <person name="Cheng J."/>
        </authorList>
    </citation>
    <scope>NUCLEOTIDE SEQUENCE [LARGE SCALE GENOMIC DNA]</scope>
    <source>
        <strain evidence="3">OB3b</strain>
    </source>
</reference>
<dbReference type="Proteomes" id="UP000230709">
    <property type="component" value="Chromosome"/>
</dbReference>
<dbReference type="STRING" id="595536.GCA_000178815_03256"/>
<dbReference type="Gene3D" id="3.40.50.150">
    <property type="entry name" value="Vaccinia Virus protein VP39"/>
    <property type="match status" value="1"/>
</dbReference>
<dbReference type="GO" id="GO:0032259">
    <property type="term" value="P:methylation"/>
    <property type="evidence" value="ECO:0007669"/>
    <property type="project" value="UniProtKB-KW"/>
</dbReference>
<dbReference type="SUPFAM" id="SSF53335">
    <property type="entry name" value="S-adenosyl-L-methionine-dependent methyltransferases"/>
    <property type="match status" value="1"/>
</dbReference>
<dbReference type="Pfam" id="PF08241">
    <property type="entry name" value="Methyltransf_11"/>
    <property type="match status" value="1"/>
</dbReference>
<dbReference type="InterPro" id="IPR029063">
    <property type="entry name" value="SAM-dependent_MTases_sf"/>
</dbReference>
<dbReference type="RefSeq" id="WP_003613927.1">
    <property type="nucleotide sequence ID" value="NZ_ADVE02000001.1"/>
</dbReference>
<dbReference type="AlphaFoldDB" id="A0A2D2CZD4"/>
<organism evidence="2 3">
    <name type="scientific">Methylosinus trichosporium (strain ATCC 35070 / NCIMB 11131 / UNIQEM 75 / OB3b)</name>
    <dbReference type="NCBI Taxonomy" id="595536"/>
    <lineage>
        <taxon>Bacteria</taxon>
        <taxon>Pseudomonadati</taxon>
        <taxon>Pseudomonadota</taxon>
        <taxon>Alphaproteobacteria</taxon>
        <taxon>Hyphomicrobiales</taxon>
        <taxon>Methylocystaceae</taxon>
        <taxon>Methylosinus</taxon>
    </lineage>
</organism>
<dbReference type="KEGG" id="mtw:CQW49_09485"/>
<keyword evidence="2" id="KW-0489">Methyltransferase</keyword>